<protein>
    <submittedName>
        <fullName evidence="1">Uncharacterized protein</fullName>
    </submittedName>
</protein>
<reference evidence="1 2" key="1">
    <citation type="submission" date="2013-12" db="EMBL/GenBank/DDBJ databases">
        <title>Draft genome of the parsitic nematode Ancylostoma duodenale.</title>
        <authorList>
            <person name="Mitreva M."/>
        </authorList>
    </citation>
    <scope>NUCLEOTIDE SEQUENCE [LARGE SCALE GENOMIC DNA]</scope>
    <source>
        <strain evidence="1 2">Zhejiang</strain>
    </source>
</reference>
<dbReference type="EMBL" id="KN773738">
    <property type="protein sequence ID" value="KIH45151.1"/>
    <property type="molecule type" value="Genomic_DNA"/>
</dbReference>
<evidence type="ECO:0000313" key="1">
    <source>
        <dbReference type="EMBL" id="KIH45151.1"/>
    </source>
</evidence>
<sequence length="83" mass="9567">MHMAGLFLKHPFYGLEKDVLVKALRSLELQRRAQLMNIGTESEGLPHCQKSSCEYFLELWLLSLLNLTNRTAWTALPLPLEIQ</sequence>
<evidence type="ECO:0000313" key="2">
    <source>
        <dbReference type="Proteomes" id="UP000054047"/>
    </source>
</evidence>
<proteinExistence type="predicted"/>
<organism evidence="1 2">
    <name type="scientific">Ancylostoma duodenale</name>
    <dbReference type="NCBI Taxonomy" id="51022"/>
    <lineage>
        <taxon>Eukaryota</taxon>
        <taxon>Metazoa</taxon>
        <taxon>Ecdysozoa</taxon>
        <taxon>Nematoda</taxon>
        <taxon>Chromadorea</taxon>
        <taxon>Rhabditida</taxon>
        <taxon>Rhabditina</taxon>
        <taxon>Rhabditomorpha</taxon>
        <taxon>Strongyloidea</taxon>
        <taxon>Ancylostomatidae</taxon>
        <taxon>Ancylostomatinae</taxon>
        <taxon>Ancylostoma</taxon>
    </lineage>
</organism>
<dbReference type="Proteomes" id="UP000054047">
    <property type="component" value="Unassembled WGS sequence"/>
</dbReference>
<accession>A0A0C2FJT3</accession>
<dbReference type="OrthoDB" id="245150at2759"/>
<dbReference type="AlphaFoldDB" id="A0A0C2FJT3"/>
<name>A0A0C2FJT3_9BILA</name>
<keyword evidence="2" id="KW-1185">Reference proteome</keyword>
<feature type="non-terminal residue" evidence="1">
    <location>
        <position position="83"/>
    </location>
</feature>
<gene>
    <name evidence="1" type="ORF">ANCDUO_24812</name>
</gene>